<evidence type="ECO:0000256" key="1">
    <source>
        <dbReference type="SAM" id="MobiDB-lite"/>
    </source>
</evidence>
<feature type="region of interest" description="Disordered" evidence="1">
    <location>
        <begin position="69"/>
        <end position="96"/>
    </location>
</feature>
<feature type="compositionally biased region" description="Basic and acidic residues" evidence="1">
    <location>
        <begin position="86"/>
        <end position="96"/>
    </location>
</feature>
<name>A0A0A9D0S3_ARUDO</name>
<protein>
    <submittedName>
        <fullName evidence="2">Uncharacterized protein</fullName>
    </submittedName>
</protein>
<dbReference type="AlphaFoldDB" id="A0A0A9D0S3"/>
<proteinExistence type="predicted"/>
<organism evidence="2">
    <name type="scientific">Arundo donax</name>
    <name type="common">Giant reed</name>
    <name type="synonym">Donax arundinaceus</name>
    <dbReference type="NCBI Taxonomy" id="35708"/>
    <lineage>
        <taxon>Eukaryota</taxon>
        <taxon>Viridiplantae</taxon>
        <taxon>Streptophyta</taxon>
        <taxon>Embryophyta</taxon>
        <taxon>Tracheophyta</taxon>
        <taxon>Spermatophyta</taxon>
        <taxon>Magnoliopsida</taxon>
        <taxon>Liliopsida</taxon>
        <taxon>Poales</taxon>
        <taxon>Poaceae</taxon>
        <taxon>PACMAD clade</taxon>
        <taxon>Arundinoideae</taxon>
        <taxon>Arundineae</taxon>
        <taxon>Arundo</taxon>
    </lineage>
</organism>
<accession>A0A0A9D0S3</accession>
<reference evidence="2" key="1">
    <citation type="submission" date="2014-09" db="EMBL/GenBank/DDBJ databases">
        <authorList>
            <person name="Magalhaes I.L.F."/>
            <person name="Oliveira U."/>
            <person name="Santos F.R."/>
            <person name="Vidigal T.H.D.A."/>
            <person name="Brescovit A.D."/>
            <person name="Santos A.J."/>
        </authorList>
    </citation>
    <scope>NUCLEOTIDE SEQUENCE</scope>
    <source>
        <tissue evidence="2">Shoot tissue taken approximately 20 cm above the soil surface</tissue>
    </source>
</reference>
<sequence length="96" mass="11021">MLLTSSKPYRRQEMNSNIASSWKFSPFLLGKFGSRETTLSSEERTLPFSLGNLFNTPSTTQAWNATTLRYKHARPQKPSNSSQKIEATRKRPRIDI</sequence>
<dbReference type="EMBL" id="GBRH01215731">
    <property type="protein sequence ID" value="JAD82164.1"/>
    <property type="molecule type" value="Transcribed_RNA"/>
</dbReference>
<evidence type="ECO:0000313" key="2">
    <source>
        <dbReference type="EMBL" id="JAD82164.1"/>
    </source>
</evidence>
<reference evidence="2" key="2">
    <citation type="journal article" date="2015" name="Data Brief">
        <title>Shoot transcriptome of the giant reed, Arundo donax.</title>
        <authorList>
            <person name="Barrero R.A."/>
            <person name="Guerrero F.D."/>
            <person name="Moolhuijzen P."/>
            <person name="Goolsby J.A."/>
            <person name="Tidwell J."/>
            <person name="Bellgard S.E."/>
            <person name="Bellgard M.I."/>
        </authorList>
    </citation>
    <scope>NUCLEOTIDE SEQUENCE</scope>
    <source>
        <tissue evidence="2">Shoot tissue taken approximately 20 cm above the soil surface</tissue>
    </source>
</reference>